<keyword evidence="3" id="KW-1185">Reference proteome</keyword>
<dbReference type="RefSeq" id="WP_294230425.1">
    <property type="nucleotide sequence ID" value="NZ_CP154834.1"/>
</dbReference>
<proteinExistence type="predicted"/>
<protein>
    <submittedName>
        <fullName evidence="2">Uncharacterized protein</fullName>
    </submittedName>
</protein>
<feature type="signal peptide" evidence="1">
    <location>
        <begin position="1"/>
        <end position="19"/>
    </location>
</feature>
<accession>A0AAU6WQF2</accession>
<keyword evidence="1" id="KW-0732">Signal</keyword>
<evidence type="ECO:0000313" key="3">
    <source>
        <dbReference type="Proteomes" id="UP001463665"/>
    </source>
</evidence>
<evidence type="ECO:0000313" key="2">
    <source>
        <dbReference type="EMBL" id="XAO74047.1"/>
    </source>
</evidence>
<gene>
    <name evidence="2" type="ORF">AAFP95_20635</name>
</gene>
<dbReference type="AlphaFoldDB" id="A0AAU6WQF2"/>
<sequence>MKKQLLSIAILAFTATAYGQVGINTTAPATTLDITAKNATGTTTAVDGLMIPRVDRQRAQSMSSVPTSTMIYVNDISTGTTSGTAANIDAVGFYYYNGTAWTKMGSGAGGSAVTANNGLTQASGNIQLGGALTQATTVSGLSATNTMGFTGTGVNAFSVDSSTLSVDAANHRTGFGTTAPLETVQVLGSSKFGRTGTNSIIIDGVSPTPLSTNGLIASSVKNGGILYSEADVNVGILNTQQMNILSGGTDFSSDKILDKVVASFQAAGKAGINTDAPAATVDMNAAQPTGTATAVDGILIPRVDRQRAQSMTSVPVSTLVYVNSISTGTQSGSAVNIDAAGFYYNDGTNWQKLGASSAPAYQNIRGGVVKPTTASYTVQPSDYFVVTSASSGGVTMTFPALTAADAGRTVYVYNYNPSAAANPAASGVITATTANFNYQRGYMAIWTGAEWIIPNK</sequence>
<organism evidence="2 3">
    <name type="scientific">Chryseobacterium endophyticum</name>
    <dbReference type="NCBI Taxonomy" id="1854762"/>
    <lineage>
        <taxon>Bacteria</taxon>
        <taxon>Pseudomonadati</taxon>
        <taxon>Bacteroidota</taxon>
        <taxon>Flavobacteriia</taxon>
        <taxon>Flavobacteriales</taxon>
        <taxon>Weeksellaceae</taxon>
        <taxon>Chryseobacterium group</taxon>
        <taxon>Chryseobacterium</taxon>
    </lineage>
</organism>
<name>A0AAU6WQF2_9FLAO</name>
<dbReference type="EMBL" id="CP154834">
    <property type="protein sequence ID" value="XAO74047.1"/>
    <property type="molecule type" value="Genomic_DNA"/>
</dbReference>
<evidence type="ECO:0000256" key="1">
    <source>
        <dbReference type="SAM" id="SignalP"/>
    </source>
</evidence>
<reference evidence="2 3" key="1">
    <citation type="submission" date="2024-04" db="EMBL/GenBank/DDBJ databases">
        <title>Genome sequencing and assembly of rice foliar adapted Chryseobacterium endophyticum OsEnb-ALM-A6.</title>
        <authorList>
            <person name="Kumar S."/>
            <person name="Javed M."/>
            <person name="Chouhan V."/>
            <person name="Charishma K."/>
            <person name="Patel A."/>
            <person name="Kumar M."/>
            <person name="Sahu K.P."/>
            <person name="Kumar A."/>
        </authorList>
    </citation>
    <scope>NUCLEOTIDE SEQUENCE [LARGE SCALE GENOMIC DNA]</scope>
    <source>
        <strain evidence="2 3">OsEnb-ALM-A6</strain>
    </source>
</reference>
<dbReference type="Proteomes" id="UP001463665">
    <property type="component" value="Chromosome"/>
</dbReference>
<feature type="chain" id="PRO_5043783754" evidence="1">
    <location>
        <begin position="20"/>
        <end position="456"/>
    </location>
</feature>